<feature type="transmembrane region" description="Helical" evidence="5">
    <location>
        <begin position="80"/>
        <end position="103"/>
    </location>
</feature>
<dbReference type="EMBL" id="CAXITT010000336">
    <property type="protein sequence ID" value="CAL1539313.1"/>
    <property type="molecule type" value="Genomic_DNA"/>
</dbReference>
<evidence type="ECO:0000256" key="4">
    <source>
        <dbReference type="ARBA" id="ARBA00023136"/>
    </source>
</evidence>
<dbReference type="GO" id="GO:0005886">
    <property type="term" value="C:plasma membrane"/>
    <property type="evidence" value="ECO:0007669"/>
    <property type="project" value="TreeGrafter"/>
</dbReference>
<proteinExistence type="predicted"/>
<evidence type="ECO:0000256" key="1">
    <source>
        <dbReference type="ARBA" id="ARBA00004141"/>
    </source>
</evidence>
<gene>
    <name evidence="6" type="ORF">GSLYS_00013132001</name>
</gene>
<name>A0AAV2I006_LYMST</name>
<evidence type="ECO:0000313" key="7">
    <source>
        <dbReference type="Proteomes" id="UP001497497"/>
    </source>
</evidence>
<accession>A0AAV2I006</accession>
<feature type="transmembrane region" description="Helical" evidence="5">
    <location>
        <begin position="115"/>
        <end position="137"/>
    </location>
</feature>
<dbReference type="Pfam" id="PF00822">
    <property type="entry name" value="PMP22_Claudin"/>
    <property type="match status" value="1"/>
</dbReference>
<evidence type="ECO:0000256" key="3">
    <source>
        <dbReference type="ARBA" id="ARBA00022989"/>
    </source>
</evidence>
<dbReference type="InterPro" id="IPR050579">
    <property type="entry name" value="PMP-22/EMP/MP20-like"/>
</dbReference>
<reference evidence="6 7" key="1">
    <citation type="submission" date="2024-04" db="EMBL/GenBank/DDBJ databases">
        <authorList>
            <consortium name="Genoscope - CEA"/>
            <person name="William W."/>
        </authorList>
    </citation>
    <scope>NUCLEOTIDE SEQUENCE [LARGE SCALE GENOMIC DNA]</scope>
</reference>
<evidence type="ECO:0008006" key="8">
    <source>
        <dbReference type="Google" id="ProtNLM"/>
    </source>
</evidence>
<organism evidence="6 7">
    <name type="scientific">Lymnaea stagnalis</name>
    <name type="common">Great pond snail</name>
    <name type="synonym">Helix stagnalis</name>
    <dbReference type="NCBI Taxonomy" id="6523"/>
    <lineage>
        <taxon>Eukaryota</taxon>
        <taxon>Metazoa</taxon>
        <taxon>Spiralia</taxon>
        <taxon>Lophotrochozoa</taxon>
        <taxon>Mollusca</taxon>
        <taxon>Gastropoda</taxon>
        <taxon>Heterobranchia</taxon>
        <taxon>Euthyneura</taxon>
        <taxon>Panpulmonata</taxon>
        <taxon>Hygrophila</taxon>
        <taxon>Lymnaeoidea</taxon>
        <taxon>Lymnaeidae</taxon>
        <taxon>Lymnaea</taxon>
    </lineage>
</organism>
<keyword evidence="7" id="KW-1185">Reference proteome</keyword>
<dbReference type="InterPro" id="IPR004031">
    <property type="entry name" value="PMP22/EMP/MP20/Claudin"/>
</dbReference>
<dbReference type="PANTHER" id="PTHR10671">
    <property type="entry name" value="EPITHELIAL MEMBRANE PROTEIN-RELATED"/>
    <property type="match status" value="1"/>
</dbReference>
<evidence type="ECO:0000256" key="5">
    <source>
        <dbReference type="SAM" id="Phobius"/>
    </source>
</evidence>
<comment type="caution">
    <text evidence="6">The sequence shown here is derived from an EMBL/GenBank/DDBJ whole genome shotgun (WGS) entry which is preliminary data.</text>
</comment>
<dbReference type="PANTHER" id="PTHR10671:SF108">
    <property type="entry name" value="CLAUDIN FAMILY PROTEIN-RELATED"/>
    <property type="match status" value="1"/>
</dbReference>
<dbReference type="Gene3D" id="1.20.140.150">
    <property type="match status" value="1"/>
</dbReference>
<feature type="transmembrane region" description="Helical" evidence="5">
    <location>
        <begin position="149"/>
        <end position="172"/>
    </location>
</feature>
<keyword evidence="4 5" id="KW-0472">Membrane</keyword>
<protein>
    <recommendedName>
        <fullName evidence="8">Claudin</fullName>
    </recommendedName>
</protein>
<dbReference type="Proteomes" id="UP001497497">
    <property type="component" value="Unassembled WGS sequence"/>
</dbReference>
<feature type="transmembrane region" description="Helical" evidence="5">
    <location>
        <begin position="7"/>
        <end position="27"/>
    </location>
</feature>
<evidence type="ECO:0000256" key="2">
    <source>
        <dbReference type="ARBA" id="ARBA00022692"/>
    </source>
</evidence>
<keyword evidence="2 5" id="KW-0812">Transmembrane</keyword>
<sequence length="177" mass="18469">MALPGGVSVPALVAVCTIGVGVLLHLIGLASPEWSALHVNGQSVSYGLWKACLSGIEICGDYPFDTLPDEWKSSLRACEAFAILGMLASFLGLAMAAISVLFPMMGKPKNAMFPVISLAGCMAAFICILIAIIVWGAKVHADYLSKLDIGYSFILSIIGGIMIVVGGLLGLIGNERV</sequence>
<comment type="subcellular location">
    <subcellularLocation>
        <location evidence="1">Membrane</location>
        <topology evidence="1">Multi-pass membrane protein</topology>
    </subcellularLocation>
</comment>
<dbReference type="AlphaFoldDB" id="A0AAV2I006"/>
<keyword evidence="3 5" id="KW-1133">Transmembrane helix</keyword>
<evidence type="ECO:0000313" key="6">
    <source>
        <dbReference type="EMBL" id="CAL1539313.1"/>
    </source>
</evidence>